<dbReference type="Proteomes" id="UP000220340">
    <property type="component" value="Unassembled WGS sequence"/>
</dbReference>
<dbReference type="GO" id="GO:0010436">
    <property type="term" value="F:carotenoid dioxygenase activity"/>
    <property type="evidence" value="ECO:0007669"/>
    <property type="project" value="TreeGrafter"/>
</dbReference>
<dbReference type="AlphaFoldDB" id="A0A1Q4H575"/>
<dbReference type="OrthoDB" id="6636843at2"/>
<gene>
    <name evidence="7" type="ORF">BV510_29595</name>
    <name evidence="8" type="ORF">CRI78_20180</name>
</gene>
<evidence type="ECO:0000313" key="9">
    <source>
        <dbReference type="Proteomes" id="UP000191039"/>
    </source>
</evidence>
<keyword evidence="6 8" id="KW-0223">Dioxygenase</keyword>
<reference evidence="8 10" key="2">
    <citation type="submission" date="2017-10" db="EMBL/GenBank/DDBJ databases">
        <title>The new phylogeny of genus Mycobacterium.</title>
        <authorList>
            <person name="Tortoli E."/>
            <person name="Trovato A."/>
            <person name="Cirillo D.M."/>
        </authorList>
    </citation>
    <scope>NUCLEOTIDE SEQUENCE [LARGE SCALE GENOMIC DNA]</scope>
    <source>
        <strain evidence="8 10">IP141170001</strain>
    </source>
</reference>
<evidence type="ECO:0000313" key="8">
    <source>
        <dbReference type="EMBL" id="PEG52662.1"/>
    </source>
</evidence>
<feature type="binding site" evidence="5">
    <location>
        <position position="271"/>
    </location>
    <ligand>
        <name>Fe cation</name>
        <dbReference type="ChEBI" id="CHEBI:24875"/>
        <note>catalytic</note>
    </ligand>
</feature>
<feature type="binding site" evidence="5">
    <location>
        <position position="156"/>
    </location>
    <ligand>
        <name>Fe cation</name>
        <dbReference type="ChEBI" id="CHEBI:24875"/>
        <note>catalytic</note>
    </ligand>
</feature>
<dbReference type="InterPro" id="IPR004294">
    <property type="entry name" value="Carotenoid_Oase"/>
</dbReference>
<dbReference type="Pfam" id="PF03055">
    <property type="entry name" value="RPE65"/>
    <property type="match status" value="1"/>
</dbReference>
<dbReference type="GO" id="GO:0016121">
    <property type="term" value="P:carotene catabolic process"/>
    <property type="evidence" value="ECO:0007669"/>
    <property type="project" value="TreeGrafter"/>
</dbReference>
<dbReference type="Proteomes" id="UP000191039">
    <property type="component" value="Unassembled WGS sequence"/>
</dbReference>
<dbReference type="GO" id="GO:0046872">
    <property type="term" value="F:metal ion binding"/>
    <property type="evidence" value="ECO:0007669"/>
    <property type="project" value="UniProtKB-KW"/>
</dbReference>
<evidence type="ECO:0000313" key="10">
    <source>
        <dbReference type="Proteomes" id="UP000220340"/>
    </source>
</evidence>
<evidence type="ECO:0000256" key="3">
    <source>
        <dbReference type="ARBA" id="ARBA00023002"/>
    </source>
</evidence>
<reference evidence="7 9" key="1">
    <citation type="submission" date="2016-09" db="EMBL/GenBank/DDBJ databases">
        <title>genome sequences of unsequenced Mycobacteria.</title>
        <authorList>
            <person name="Greninger A.L."/>
            <person name="Jerome K.R."/>
            <person name="Mcnair B."/>
            <person name="Wallis C."/>
            <person name="Fang F."/>
        </authorList>
    </citation>
    <scope>NUCLEOTIDE SEQUENCE [LARGE SCALE GENOMIC DNA]</scope>
    <source>
        <strain evidence="7 9">BM1</strain>
    </source>
</reference>
<dbReference type="STRING" id="1801.BRW64_25610"/>
<dbReference type="EC" id="1.13.11.-" evidence="6"/>
<feature type="binding site" evidence="5">
    <location>
        <position position="205"/>
    </location>
    <ligand>
        <name>Fe cation</name>
        <dbReference type="ChEBI" id="CHEBI:24875"/>
        <note>catalytic</note>
    </ligand>
</feature>
<keyword evidence="2 5" id="KW-0479">Metal-binding</keyword>
<dbReference type="PANTHER" id="PTHR10543:SF89">
    <property type="entry name" value="CAROTENOID 9,10(9',10')-CLEAVAGE DIOXYGENASE 1"/>
    <property type="match status" value="1"/>
</dbReference>
<evidence type="ECO:0000256" key="1">
    <source>
        <dbReference type="ARBA" id="ARBA00006787"/>
    </source>
</evidence>
<accession>A0A1Q4H575</accession>
<comment type="cofactor">
    <cofactor evidence="5 6">
        <name>Fe(2+)</name>
        <dbReference type="ChEBI" id="CHEBI:29033"/>
    </cofactor>
    <text evidence="5 6">Binds 1 Fe(2+) ion per subunit.</text>
</comment>
<dbReference type="RefSeq" id="WP_073859286.1">
    <property type="nucleotide sequence ID" value="NZ_BAAATC010000021.1"/>
</dbReference>
<organism evidence="8 10">
    <name type="scientific">Mycolicibacterium diernhoferi</name>
    <dbReference type="NCBI Taxonomy" id="1801"/>
    <lineage>
        <taxon>Bacteria</taxon>
        <taxon>Bacillati</taxon>
        <taxon>Actinomycetota</taxon>
        <taxon>Actinomycetes</taxon>
        <taxon>Mycobacteriales</taxon>
        <taxon>Mycobacteriaceae</taxon>
        <taxon>Mycolicibacterium</taxon>
    </lineage>
</organism>
<evidence type="ECO:0000256" key="4">
    <source>
        <dbReference type="ARBA" id="ARBA00023004"/>
    </source>
</evidence>
<dbReference type="EMBL" id="PDCR01000028">
    <property type="protein sequence ID" value="PEG52662.1"/>
    <property type="molecule type" value="Genomic_DNA"/>
</dbReference>
<evidence type="ECO:0000256" key="5">
    <source>
        <dbReference type="PIRSR" id="PIRSR604294-1"/>
    </source>
</evidence>
<comment type="similarity">
    <text evidence="1 6">Belongs to the carotenoid oxygenase family.</text>
</comment>
<keyword evidence="4 5" id="KW-0408">Iron</keyword>
<evidence type="ECO:0000313" key="7">
    <source>
        <dbReference type="EMBL" id="OPE45009.1"/>
    </source>
</evidence>
<evidence type="ECO:0000256" key="6">
    <source>
        <dbReference type="RuleBase" id="RU364048"/>
    </source>
</evidence>
<name>A0A1Q4H575_9MYCO</name>
<protein>
    <recommendedName>
        <fullName evidence="6">Dioxygenase</fullName>
        <ecNumber evidence="6">1.13.11.-</ecNumber>
    </recommendedName>
</protein>
<proteinExistence type="inferred from homology"/>
<comment type="caution">
    <text evidence="8">The sequence shown here is derived from an EMBL/GenBank/DDBJ whole genome shotgun (WGS) entry which is preliminary data.</text>
</comment>
<dbReference type="EMBL" id="MIJD01000580">
    <property type="protein sequence ID" value="OPE45009.1"/>
    <property type="molecule type" value="Genomic_DNA"/>
</dbReference>
<keyword evidence="10" id="KW-1185">Reference proteome</keyword>
<dbReference type="PANTHER" id="PTHR10543">
    <property type="entry name" value="BETA-CAROTENE DIOXYGENASE"/>
    <property type="match status" value="1"/>
</dbReference>
<keyword evidence="3 6" id="KW-0560">Oxidoreductase</keyword>
<sequence length="438" mass="48650">MATTESALPATGDFFLRGNYAPVADELTEYNLPVRGVIPPEIDGWYLRNGPNPRQDTAHWFMGDGMIHGVRIEGGAAKWYRNRWVRTDSFIEDFPLYNRDGTRNLRAATSNTHVVNHAGKTLALVESSFPYEISDELETLGAYDFGGKLANSMTAHPKICPTSGEMHFFGYGSLVEPYVSYHRVDAHGELTINRPVDVKAHTMMHDFAMTAGHVVFMDLPVVFDLNVAINQPGDMPYRWSEGHGARFGVLRRDDPFGEIRWFEIDPCYVFHVANAYEDANSIVLQAARYPELWRDSGGFDQQAVLWEWRIDLRTGVVGERQLDDRAVEFPRIDDRLAGLPARYSVSVGDSDLVRHDLSTGAAQTHSFGPGVSGEAVFVPAAGQADESSGWYLSFVYDPQRDGSDLVILDASDFSGAPVATIALPQRVPFGFHGNWIGA</sequence>
<evidence type="ECO:0000256" key="2">
    <source>
        <dbReference type="ARBA" id="ARBA00022723"/>
    </source>
</evidence>
<feature type="binding site" evidence="5">
    <location>
        <position position="432"/>
    </location>
    <ligand>
        <name>Fe cation</name>
        <dbReference type="ChEBI" id="CHEBI:24875"/>
        <note>catalytic</note>
    </ligand>
</feature>